<dbReference type="AlphaFoldDB" id="A0AAE0VXF6"/>
<protein>
    <submittedName>
        <fullName evidence="2">Uncharacterized protein</fullName>
    </submittedName>
</protein>
<evidence type="ECO:0000313" key="3">
    <source>
        <dbReference type="Proteomes" id="UP001195483"/>
    </source>
</evidence>
<proteinExistence type="predicted"/>
<feature type="signal peptide" evidence="1">
    <location>
        <begin position="1"/>
        <end position="21"/>
    </location>
</feature>
<reference evidence="2" key="1">
    <citation type="journal article" date="2021" name="Genome Biol. Evol.">
        <title>A High-Quality Reference Genome for a Parasitic Bivalve with Doubly Uniparental Inheritance (Bivalvia: Unionida).</title>
        <authorList>
            <person name="Smith C.H."/>
        </authorList>
    </citation>
    <scope>NUCLEOTIDE SEQUENCE</scope>
    <source>
        <strain evidence="2">CHS0354</strain>
    </source>
</reference>
<organism evidence="2 3">
    <name type="scientific">Potamilus streckersoni</name>
    <dbReference type="NCBI Taxonomy" id="2493646"/>
    <lineage>
        <taxon>Eukaryota</taxon>
        <taxon>Metazoa</taxon>
        <taxon>Spiralia</taxon>
        <taxon>Lophotrochozoa</taxon>
        <taxon>Mollusca</taxon>
        <taxon>Bivalvia</taxon>
        <taxon>Autobranchia</taxon>
        <taxon>Heteroconchia</taxon>
        <taxon>Palaeoheterodonta</taxon>
        <taxon>Unionida</taxon>
        <taxon>Unionoidea</taxon>
        <taxon>Unionidae</taxon>
        <taxon>Ambleminae</taxon>
        <taxon>Lampsilini</taxon>
        <taxon>Potamilus</taxon>
    </lineage>
</organism>
<dbReference type="Proteomes" id="UP001195483">
    <property type="component" value="Unassembled WGS sequence"/>
</dbReference>
<gene>
    <name evidence="2" type="ORF">CHS0354_034727</name>
</gene>
<keyword evidence="3" id="KW-1185">Reference proteome</keyword>
<accession>A0AAE0VXF6</accession>
<reference evidence="2" key="2">
    <citation type="journal article" date="2021" name="Genome Biol. Evol.">
        <title>Developing a high-quality reference genome for a parasitic bivalve with doubly uniparental inheritance (Bivalvia: Unionida).</title>
        <authorList>
            <person name="Smith C.H."/>
        </authorList>
    </citation>
    <scope>NUCLEOTIDE SEQUENCE</scope>
    <source>
        <strain evidence="2">CHS0354</strain>
        <tissue evidence="2">Mantle</tissue>
    </source>
</reference>
<evidence type="ECO:0000313" key="2">
    <source>
        <dbReference type="EMBL" id="KAK3592650.1"/>
    </source>
</evidence>
<comment type="caution">
    <text evidence="2">The sequence shown here is derived from an EMBL/GenBank/DDBJ whole genome shotgun (WGS) entry which is preliminary data.</text>
</comment>
<dbReference type="EMBL" id="JAEAOA010002042">
    <property type="protein sequence ID" value="KAK3592650.1"/>
    <property type="molecule type" value="Genomic_DNA"/>
</dbReference>
<feature type="chain" id="PRO_5042098415" evidence="1">
    <location>
        <begin position="22"/>
        <end position="91"/>
    </location>
</feature>
<reference evidence="2" key="3">
    <citation type="submission" date="2023-05" db="EMBL/GenBank/DDBJ databases">
        <authorList>
            <person name="Smith C.H."/>
        </authorList>
    </citation>
    <scope>NUCLEOTIDE SEQUENCE</scope>
    <source>
        <strain evidence="2">CHS0354</strain>
        <tissue evidence="2">Mantle</tissue>
    </source>
</reference>
<keyword evidence="1" id="KW-0732">Signal</keyword>
<name>A0AAE0VXF6_9BIVA</name>
<evidence type="ECO:0000256" key="1">
    <source>
        <dbReference type="SAM" id="SignalP"/>
    </source>
</evidence>
<sequence>MQLSCAILRTGLLATLMPAGTVLDTISKIRREQMIGAMNQPSSQQAVQQVQQLKSMLTQQAVQQATKRAAQRAMKILSKKGEGLSLHGTHC</sequence>